<evidence type="ECO:0000256" key="4">
    <source>
        <dbReference type="ARBA" id="ARBA00022803"/>
    </source>
</evidence>
<evidence type="ECO:0000256" key="2">
    <source>
        <dbReference type="ARBA" id="ARBA00022490"/>
    </source>
</evidence>
<dbReference type="OrthoDB" id="626167at2759"/>
<dbReference type="GO" id="GO:0005737">
    <property type="term" value="C:cytoplasm"/>
    <property type="evidence" value="ECO:0007669"/>
    <property type="project" value="UniProtKB-SubCell"/>
</dbReference>
<dbReference type="GO" id="GO:0005929">
    <property type="term" value="C:cilium"/>
    <property type="evidence" value="ECO:0007669"/>
    <property type="project" value="TreeGrafter"/>
</dbReference>
<dbReference type="Proteomes" id="UP000037923">
    <property type="component" value="Unassembled WGS sequence"/>
</dbReference>
<feature type="region of interest" description="Disordered" evidence="6">
    <location>
        <begin position="1"/>
        <end position="47"/>
    </location>
</feature>
<comment type="caution">
    <text evidence="7">The sequence shown here is derived from an EMBL/GenBank/DDBJ whole genome shotgun (WGS) entry which is preliminary data.</text>
</comment>
<dbReference type="PANTHER" id="PTHR46630">
    <property type="entry name" value="TETRATRICOPEPTIDE REPEAT PROTEIN 29"/>
    <property type="match status" value="1"/>
</dbReference>
<dbReference type="SUPFAM" id="SSF48452">
    <property type="entry name" value="TPR-like"/>
    <property type="match status" value="2"/>
</dbReference>
<keyword evidence="2" id="KW-0963">Cytoplasm</keyword>
<keyword evidence="3" id="KW-0677">Repeat</keyword>
<accession>A0A0N0DV07</accession>
<dbReference type="RefSeq" id="XP_015658150.1">
    <property type="nucleotide sequence ID" value="XM_015803508.1"/>
</dbReference>
<keyword evidence="4" id="KW-0802">TPR repeat</keyword>
<sequence length="525" mass="56408">MQRTPHSSSVPRKSATVPMRPSPSSANGSSGQHKPGRPHHISPLPGQIATSTAATSSALVLMNAAATMPNTTASAAASSSRANPSLISPAQKANLQAPAFGFRAQQGRPIAGGATATATTKAEKGAGGNASTSAAMRIAKKGALHTKGADDAVNPVVAAGPERDSVAFRLCCEALSEGCVQTYMHLFQLAHRDPVCVDTLAHTYFSVPDDRLAWVQQQLSAVEVLRRQSEFAQVLALCKQLADYFEGERDYAEATWFYETALQYTMESLDRALEHEARQAYAGYEERRGNLEAAAVLYEAMYRQSLALRDAAGVRTASQCLVRIYQALGNAKKNSDPVAAAAFFGKVRLAAEREKNAVDECAAYSALGDVSEARGDFPRALAYSRSYRAVAQREELKPQECRATLRVADLEERLGLKLEASVTLQEALVLAKELGEPRQLCHATLQLGEAYRARGLDAEALQCFDESFAAAVETGLQELIDKVRIAMGFARGDHSLAHAYHGEGYLKLVCTDIRAQLAWMSGGTL</sequence>
<keyword evidence="8" id="KW-1185">Reference proteome</keyword>
<name>A0A0N0DV07_LEPPY</name>
<evidence type="ECO:0000256" key="5">
    <source>
        <dbReference type="ARBA" id="ARBA00040665"/>
    </source>
</evidence>
<dbReference type="EMBL" id="LGTL01000010">
    <property type="protein sequence ID" value="KPA79711.1"/>
    <property type="molecule type" value="Genomic_DNA"/>
</dbReference>
<evidence type="ECO:0000313" key="7">
    <source>
        <dbReference type="EMBL" id="KPA79711.1"/>
    </source>
</evidence>
<dbReference type="GeneID" id="26905764"/>
<evidence type="ECO:0000256" key="6">
    <source>
        <dbReference type="SAM" id="MobiDB-lite"/>
    </source>
</evidence>
<dbReference type="VEuPathDB" id="TriTrypDB:LpyrH10_10_2430"/>
<evidence type="ECO:0000256" key="1">
    <source>
        <dbReference type="ARBA" id="ARBA00004496"/>
    </source>
</evidence>
<dbReference type="GO" id="GO:0003341">
    <property type="term" value="P:cilium movement"/>
    <property type="evidence" value="ECO:0007669"/>
    <property type="project" value="TreeGrafter"/>
</dbReference>
<reference evidence="7 8" key="1">
    <citation type="submission" date="2015-07" db="EMBL/GenBank/DDBJ databases">
        <title>High-quality genome of monoxenous trypanosomatid Leptomonas pyrrhocoris.</title>
        <authorList>
            <person name="Flegontov P."/>
            <person name="Butenko A."/>
            <person name="Firsov S."/>
            <person name="Vlcek C."/>
            <person name="Logacheva M.D."/>
            <person name="Field M."/>
            <person name="Filatov D."/>
            <person name="Flegontova O."/>
            <person name="Gerasimov E."/>
            <person name="Jackson A.P."/>
            <person name="Kelly S."/>
            <person name="Opperdoes F."/>
            <person name="O'Reilly A."/>
            <person name="Votypka J."/>
            <person name="Yurchenko V."/>
            <person name="Lukes J."/>
        </authorList>
    </citation>
    <scope>NUCLEOTIDE SEQUENCE [LARGE SCALE GENOMIC DNA]</scope>
    <source>
        <strain evidence="7">H10</strain>
    </source>
</reference>
<dbReference type="Gene3D" id="1.25.40.10">
    <property type="entry name" value="Tetratricopeptide repeat domain"/>
    <property type="match status" value="2"/>
</dbReference>
<comment type="subcellular location">
    <subcellularLocation>
        <location evidence="1">Cytoplasm</location>
    </subcellularLocation>
</comment>
<feature type="compositionally biased region" description="Polar residues" evidence="6">
    <location>
        <begin position="1"/>
        <end position="11"/>
    </location>
</feature>
<dbReference type="OMA" id="QLAWMSG"/>
<dbReference type="InterPro" id="IPR051476">
    <property type="entry name" value="Bac_ResReg_Asp_Phosphatase"/>
</dbReference>
<evidence type="ECO:0000256" key="3">
    <source>
        <dbReference type="ARBA" id="ARBA00022737"/>
    </source>
</evidence>
<dbReference type="PANTHER" id="PTHR46630:SF1">
    <property type="entry name" value="TETRATRICOPEPTIDE REPEAT PROTEIN 29"/>
    <property type="match status" value="1"/>
</dbReference>
<organism evidence="7 8">
    <name type="scientific">Leptomonas pyrrhocoris</name>
    <name type="common">Firebug parasite</name>
    <dbReference type="NCBI Taxonomy" id="157538"/>
    <lineage>
        <taxon>Eukaryota</taxon>
        <taxon>Discoba</taxon>
        <taxon>Euglenozoa</taxon>
        <taxon>Kinetoplastea</taxon>
        <taxon>Metakinetoplastina</taxon>
        <taxon>Trypanosomatida</taxon>
        <taxon>Trypanosomatidae</taxon>
        <taxon>Leishmaniinae</taxon>
        <taxon>Leptomonas</taxon>
    </lineage>
</organism>
<gene>
    <name evidence="7" type="ORF">ABB37_05474</name>
</gene>
<proteinExistence type="predicted"/>
<dbReference type="AlphaFoldDB" id="A0A0N0DV07"/>
<protein>
    <recommendedName>
        <fullName evidence="5">Tetratricopeptide repeat protein 29</fullName>
    </recommendedName>
</protein>
<dbReference type="InterPro" id="IPR011990">
    <property type="entry name" value="TPR-like_helical_dom_sf"/>
</dbReference>
<evidence type="ECO:0000313" key="8">
    <source>
        <dbReference type="Proteomes" id="UP000037923"/>
    </source>
</evidence>
<feature type="compositionally biased region" description="Polar residues" evidence="6">
    <location>
        <begin position="22"/>
        <end position="32"/>
    </location>
</feature>